<evidence type="ECO:0000256" key="3">
    <source>
        <dbReference type="ARBA" id="ARBA00011643"/>
    </source>
</evidence>
<dbReference type="InterPro" id="IPR005493">
    <property type="entry name" value="RraA/RraA-like"/>
</dbReference>
<evidence type="ECO:0000256" key="2">
    <source>
        <dbReference type="ARBA" id="ARBA00001946"/>
    </source>
</evidence>
<sequence length="225" mass="23963">MLGYGHVAREAHRTDRRDLDRLQALGVATVHEALGRKGLLDAAIRPVFPAGVAGNALTCLVPPGDNWMIHVAMEQAQPGDILVVTPTSPCSDGYFGDLLATSAVAKGVVGLIIDAGVRDVAELRAMNFPVWSRHISAQGTVKETLGQVQFPVVCAGAWISPGDAIVADEDGVCVVPRALVPEVVEKAEARAEDEAAKRKRYASGELSLDVSSMRERLARKGLVYM</sequence>
<keyword evidence="11" id="KW-1185">Reference proteome</keyword>
<dbReference type="AlphaFoldDB" id="A0A9X2HM14"/>
<dbReference type="GO" id="GO:0019336">
    <property type="term" value="P:phenol-containing compound catabolic process"/>
    <property type="evidence" value="ECO:0007669"/>
    <property type="project" value="UniProtKB-ARBA"/>
</dbReference>
<dbReference type="GO" id="GO:0047443">
    <property type="term" value="F:4-hydroxy-4-methyl-2-oxoglutarate aldolase activity"/>
    <property type="evidence" value="ECO:0007669"/>
    <property type="project" value="UniProtKB-EC"/>
</dbReference>
<dbReference type="FunFam" id="3.50.30.40:FF:000002">
    <property type="entry name" value="4-carboxy-4-hydroxy-2-oxoadipate aldolase/oxaloacetate decarboxylase"/>
    <property type="match status" value="1"/>
</dbReference>
<dbReference type="GO" id="GO:0042537">
    <property type="term" value="P:benzene-containing compound metabolic process"/>
    <property type="evidence" value="ECO:0007669"/>
    <property type="project" value="UniProtKB-ARBA"/>
</dbReference>
<evidence type="ECO:0000256" key="6">
    <source>
        <dbReference type="ARBA" id="ARBA00022842"/>
    </source>
</evidence>
<dbReference type="RefSeq" id="WP_254296179.1">
    <property type="nucleotide sequence ID" value="NZ_JAMLDX010000020.1"/>
</dbReference>
<evidence type="ECO:0000256" key="8">
    <source>
        <dbReference type="ARBA" id="ARBA00061585"/>
    </source>
</evidence>
<comment type="subunit">
    <text evidence="3">Homohexamer.</text>
</comment>
<keyword evidence="5 9" id="KW-0479">Metal-binding</keyword>
<dbReference type="CDD" id="cd16841">
    <property type="entry name" value="RraA_family"/>
    <property type="match status" value="1"/>
</dbReference>
<dbReference type="EC" id="4.1.3.17" evidence="4"/>
<keyword evidence="7" id="KW-0456">Lyase</keyword>
<dbReference type="InterPro" id="IPR036704">
    <property type="entry name" value="RraA/RraA-like_sf"/>
</dbReference>
<dbReference type="EMBL" id="JAMLDX010000020">
    <property type="protein sequence ID" value="MCP3732602.1"/>
    <property type="molecule type" value="Genomic_DNA"/>
</dbReference>
<keyword evidence="6 9" id="KW-0460">Magnesium</keyword>
<protein>
    <recommendedName>
        <fullName evidence="4">4-hydroxy-4-methyl-2-oxoglutarate aldolase</fullName>
        <ecNumber evidence="4">4.1.3.17</ecNumber>
    </recommendedName>
</protein>
<evidence type="ECO:0000256" key="1">
    <source>
        <dbReference type="ARBA" id="ARBA00001342"/>
    </source>
</evidence>
<feature type="binding site" evidence="9">
    <location>
        <position position="119"/>
    </location>
    <ligand>
        <name>Mg(2+)</name>
        <dbReference type="ChEBI" id="CHEBI:18420"/>
    </ligand>
</feature>
<dbReference type="PANTHER" id="PTHR33254:SF16">
    <property type="entry name" value="BLR3842 PROTEIN"/>
    <property type="match status" value="1"/>
</dbReference>
<evidence type="ECO:0000313" key="10">
    <source>
        <dbReference type="EMBL" id="MCP3732602.1"/>
    </source>
</evidence>
<dbReference type="SUPFAM" id="SSF89562">
    <property type="entry name" value="RraA-like"/>
    <property type="match status" value="1"/>
</dbReference>
<comment type="cofactor">
    <cofactor evidence="2 9">
        <name>Mg(2+)</name>
        <dbReference type="ChEBI" id="CHEBI:18420"/>
    </cofactor>
</comment>
<accession>A0A9X2HM14</accession>
<dbReference type="GO" id="GO:0046872">
    <property type="term" value="F:metal ion binding"/>
    <property type="evidence" value="ECO:0007669"/>
    <property type="project" value="UniProtKB-KW"/>
</dbReference>
<reference evidence="10" key="1">
    <citation type="submission" date="2022-05" db="EMBL/GenBank/DDBJ databases">
        <title>Sphingomonas sp. strain MG17 Genome sequencing and assembly.</title>
        <authorList>
            <person name="Kim I."/>
        </authorList>
    </citation>
    <scope>NUCLEOTIDE SEQUENCE</scope>
    <source>
        <strain evidence="10">MG17</strain>
    </source>
</reference>
<comment type="caution">
    <text evidence="10">The sequence shown here is derived from an EMBL/GenBank/DDBJ whole genome shotgun (WGS) entry which is preliminary data.</text>
</comment>
<gene>
    <name evidence="10" type="ORF">M9978_19440</name>
</gene>
<dbReference type="Proteomes" id="UP001139451">
    <property type="component" value="Unassembled WGS sequence"/>
</dbReference>
<dbReference type="Gene3D" id="3.50.30.40">
    <property type="entry name" value="Ribonuclease E inhibitor RraA/RraA-like"/>
    <property type="match status" value="1"/>
</dbReference>
<evidence type="ECO:0000256" key="9">
    <source>
        <dbReference type="PIRSR" id="PIRSR605493-1"/>
    </source>
</evidence>
<evidence type="ECO:0000313" key="11">
    <source>
        <dbReference type="Proteomes" id="UP001139451"/>
    </source>
</evidence>
<name>A0A9X2HM14_9SPHN</name>
<comment type="catalytic activity">
    <reaction evidence="1">
        <text>4-hydroxy-4-methyl-2-oxoglutarate = 2 pyruvate</text>
        <dbReference type="Rhea" id="RHEA:22748"/>
        <dbReference type="ChEBI" id="CHEBI:15361"/>
        <dbReference type="ChEBI" id="CHEBI:58276"/>
        <dbReference type="EC" id="4.1.3.17"/>
    </reaction>
</comment>
<feature type="binding site" evidence="9">
    <location>
        <position position="118"/>
    </location>
    <ligand>
        <name>substrate</name>
    </ligand>
</feature>
<proteinExistence type="inferred from homology"/>
<dbReference type="Pfam" id="PF03737">
    <property type="entry name" value="RraA-like"/>
    <property type="match status" value="1"/>
</dbReference>
<organism evidence="10 11">
    <name type="scientific">Sphingomonas tagetis</name>
    <dbReference type="NCBI Taxonomy" id="2949092"/>
    <lineage>
        <taxon>Bacteria</taxon>
        <taxon>Pseudomonadati</taxon>
        <taxon>Pseudomonadota</taxon>
        <taxon>Alphaproteobacteria</taxon>
        <taxon>Sphingomonadales</taxon>
        <taxon>Sphingomonadaceae</taxon>
        <taxon>Sphingomonas</taxon>
    </lineage>
</organism>
<evidence type="ECO:0000256" key="7">
    <source>
        <dbReference type="ARBA" id="ARBA00023239"/>
    </source>
</evidence>
<dbReference type="NCBIfam" id="NF006731">
    <property type="entry name" value="PRK09262.1"/>
    <property type="match status" value="1"/>
</dbReference>
<dbReference type="PANTHER" id="PTHR33254">
    <property type="entry name" value="4-HYDROXY-4-METHYL-2-OXOGLUTARATE ALDOLASE 3-RELATED"/>
    <property type="match status" value="1"/>
</dbReference>
<feature type="binding site" evidence="9">
    <location>
        <begin position="96"/>
        <end position="99"/>
    </location>
    <ligand>
        <name>substrate</name>
    </ligand>
</feature>
<dbReference type="NCBIfam" id="TIGR02798">
    <property type="entry name" value="ligK_PcmE"/>
    <property type="match status" value="1"/>
</dbReference>
<dbReference type="InterPro" id="IPR014165">
    <property type="entry name" value="LigK_PcmE"/>
</dbReference>
<evidence type="ECO:0000256" key="5">
    <source>
        <dbReference type="ARBA" id="ARBA00022723"/>
    </source>
</evidence>
<evidence type="ECO:0000256" key="4">
    <source>
        <dbReference type="ARBA" id="ARBA00012213"/>
    </source>
</evidence>
<comment type="similarity">
    <text evidence="8">Belongs to the LigK/PcmE family.</text>
</comment>
<dbReference type="GO" id="GO:0072329">
    <property type="term" value="P:monocarboxylic acid catabolic process"/>
    <property type="evidence" value="ECO:0007669"/>
    <property type="project" value="UniProtKB-ARBA"/>
</dbReference>